<dbReference type="OrthoDB" id="3798224at2759"/>
<dbReference type="AlphaFoldDB" id="A0A2V1DVS4"/>
<evidence type="ECO:0000259" key="1">
    <source>
        <dbReference type="Pfam" id="PF01636"/>
    </source>
</evidence>
<evidence type="ECO:0000313" key="3">
    <source>
        <dbReference type="Proteomes" id="UP000244855"/>
    </source>
</evidence>
<keyword evidence="3" id="KW-1185">Reference proteome</keyword>
<dbReference type="Pfam" id="PF01636">
    <property type="entry name" value="APH"/>
    <property type="match status" value="1"/>
</dbReference>
<organism evidence="2 3">
    <name type="scientific">Periconia macrospinosa</name>
    <dbReference type="NCBI Taxonomy" id="97972"/>
    <lineage>
        <taxon>Eukaryota</taxon>
        <taxon>Fungi</taxon>
        <taxon>Dikarya</taxon>
        <taxon>Ascomycota</taxon>
        <taxon>Pezizomycotina</taxon>
        <taxon>Dothideomycetes</taxon>
        <taxon>Pleosporomycetidae</taxon>
        <taxon>Pleosporales</taxon>
        <taxon>Massarineae</taxon>
        <taxon>Periconiaceae</taxon>
        <taxon>Periconia</taxon>
    </lineage>
</organism>
<dbReference type="PANTHER" id="PTHR21310:SF56">
    <property type="entry name" value="AMINOGLYCOSIDE PHOSPHOTRANSFERASE DOMAIN-CONTAINING PROTEIN"/>
    <property type="match status" value="1"/>
</dbReference>
<protein>
    <recommendedName>
        <fullName evidence="1">Aminoglycoside phosphotransferase domain-containing protein</fullName>
    </recommendedName>
</protein>
<gene>
    <name evidence="2" type="ORF">DM02DRAFT_523265</name>
</gene>
<dbReference type="PANTHER" id="PTHR21310">
    <property type="entry name" value="AMINOGLYCOSIDE PHOSPHOTRANSFERASE-RELATED-RELATED"/>
    <property type="match status" value="1"/>
</dbReference>
<dbReference type="SUPFAM" id="SSF56112">
    <property type="entry name" value="Protein kinase-like (PK-like)"/>
    <property type="match status" value="1"/>
</dbReference>
<dbReference type="InterPro" id="IPR051678">
    <property type="entry name" value="AGP_Transferase"/>
</dbReference>
<dbReference type="InterPro" id="IPR011009">
    <property type="entry name" value="Kinase-like_dom_sf"/>
</dbReference>
<reference evidence="2 3" key="1">
    <citation type="journal article" date="2018" name="Sci. Rep.">
        <title>Comparative genomics provides insights into the lifestyle and reveals functional heterogeneity of dark septate endophytic fungi.</title>
        <authorList>
            <person name="Knapp D.G."/>
            <person name="Nemeth J.B."/>
            <person name="Barry K."/>
            <person name="Hainaut M."/>
            <person name="Henrissat B."/>
            <person name="Johnson J."/>
            <person name="Kuo A."/>
            <person name="Lim J.H.P."/>
            <person name="Lipzen A."/>
            <person name="Nolan M."/>
            <person name="Ohm R.A."/>
            <person name="Tamas L."/>
            <person name="Grigoriev I.V."/>
            <person name="Spatafora J.W."/>
            <person name="Nagy L.G."/>
            <person name="Kovacs G.M."/>
        </authorList>
    </citation>
    <scope>NUCLEOTIDE SEQUENCE [LARGE SCALE GENOMIC DNA]</scope>
    <source>
        <strain evidence="2 3">DSE2036</strain>
    </source>
</reference>
<name>A0A2V1DVS4_9PLEO</name>
<dbReference type="InterPro" id="IPR002575">
    <property type="entry name" value="Aminoglycoside_PTrfase"/>
</dbReference>
<sequence length="425" mass="49187">MPIHHCGGGDEDYEPFETYQHKVTQLAGQAFPKAQKITLERVRGGSENRTIGVNVFDSRPNIFVRIWQRILTPCYPTNQNTAKQYILRIPRWKNEFLEQQVAILRVVGSKTSLPVPKVVQYDTTSDNGLKSQYMIQNRIPGRPLKSIINELNPKQLESFLKNIMEITETLAGFHSDTAGEITEENLLLTPQSNVQLGKYFLPPRGWTDHTFPKPRTWPAFPQDTLTLLIEQCERWREYEIHQNEEDLFGYIWDSFSTISTSLQKLGFLDGPFSLVHGDLADHNLLVDVKDENTVNVTGVIEWDYAKFVPKFVAYRAPYWTWLDDNSLSWHHERHVNHEPRTENGRRAKAYFEANASDEWKKFAFAPEAIIARQMFDFMIRGMSGGSWETDLAEDLLRAWDELHPEDKIKTSDPFLDSDYESDSDA</sequence>
<dbReference type="Proteomes" id="UP000244855">
    <property type="component" value="Unassembled WGS sequence"/>
</dbReference>
<proteinExistence type="predicted"/>
<evidence type="ECO:0000313" key="2">
    <source>
        <dbReference type="EMBL" id="PVI02219.1"/>
    </source>
</evidence>
<accession>A0A2V1DVS4</accession>
<dbReference type="EMBL" id="KZ805345">
    <property type="protein sequence ID" value="PVI02219.1"/>
    <property type="molecule type" value="Genomic_DNA"/>
</dbReference>
<feature type="domain" description="Aminoglycoside phosphotransferase" evidence="1">
    <location>
        <begin position="81"/>
        <end position="306"/>
    </location>
</feature>